<accession>A0A146KHX2</accession>
<name>A0A146KHX2_9EUKA</name>
<reference evidence="1" key="1">
    <citation type="submission" date="2015-07" db="EMBL/GenBank/DDBJ databases">
        <title>Adaptation to a free-living lifestyle via gene acquisitions in the diplomonad Trepomonas sp. PC1.</title>
        <authorList>
            <person name="Xu F."/>
            <person name="Jerlstrom-Hultqvist J."/>
            <person name="Kolisko M."/>
            <person name="Simpson A.G.B."/>
            <person name="Roger A.J."/>
            <person name="Svard S.G."/>
            <person name="Andersson J.O."/>
        </authorList>
    </citation>
    <scope>NUCLEOTIDE SEQUENCE</scope>
    <source>
        <strain evidence="1">PC1</strain>
    </source>
</reference>
<dbReference type="EMBL" id="GDID01001757">
    <property type="protein sequence ID" value="JAP94849.1"/>
    <property type="molecule type" value="Transcribed_RNA"/>
</dbReference>
<feature type="non-terminal residue" evidence="1">
    <location>
        <position position="271"/>
    </location>
</feature>
<gene>
    <name evidence="1" type="ORF">TPC1_12349</name>
</gene>
<feature type="non-terminal residue" evidence="1">
    <location>
        <position position="1"/>
    </location>
</feature>
<proteinExistence type="predicted"/>
<organism evidence="1">
    <name type="scientific">Trepomonas sp. PC1</name>
    <dbReference type="NCBI Taxonomy" id="1076344"/>
    <lineage>
        <taxon>Eukaryota</taxon>
        <taxon>Metamonada</taxon>
        <taxon>Diplomonadida</taxon>
        <taxon>Hexamitidae</taxon>
        <taxon>Hexamitinae</taxon>
        <taxon>Trepomonas</taxon>
    </lineage>
</organism>
<dbReference type="AlphaFoldDB" id="A0A146KHX2"/>
<evidence type="ECO:0000313" key="1">
    <source>
        <dbReference type="EMBL" id="JAP94849.1"/>
    </source>
</evidence>
<sequence>YCLTCPSGSTFSVSTCLCSGSAEIYDVDLNLCVCQTNYYRYQSVCQLCVQSGTNQQCTCLVNQVFDPQKNQCYCVENMVFFLGVCTACPANSVRTFDNSSCYCTKTTSIYNPSDNTCRCKINFFSSTCIACPTHSQKQLFDADDICECKVTHKTFSSTTCDCAANFQVVQSYFCQQCVAYSSLLGGVCTCETGKQMIENQCFCQSNYFFFSDQQTNERVCNACPTTSVNTWVCTCTAPQQFNQFLELCQCVATVYEAGTCQSCPQNSVINQ</sequence>
<protein>
    <submittedName>
        <fullName evidence="1">Uncharacterized protein</fullName>
    </submittedName>
</protein>